<gene>
    <name evidence="1" type="ORF">TNIN_106651</name>
</gene>
<dbReference type="AlphaFoldDB" id="A0A8X6XBZ8"/>
<organism evidence="1 2">
    <name type="scientific">Trichonephila inaurata madagascariensis</name>
    <dbReference type="NCBI Taxonomy" id="2747483"/>
    <lineage>
        <taxon>Eukaryota</taxon>
        <taxon>Metazoa</taxon>
        <taxon>Ecdysozoa</taxon>
        <taxon>Arthropoda</taxon>
        <taxon>Chelicerata</taxon>
        <taxon>Arachnida</taxon>
        <taxon>Araneae</taxon>
        <taxon>Araneomorphae</taxon>
        <taxon>Entelegynae</taxon>
        <taxon>Araneoidea</taxon>
        <taxon>Nephilidae</taxon>
        <taxon>Trichonephila</taxon>
        <taxon>Trichonephila inaurata</taxon>
    </lineage>
</organism>
<dbReference type="Proteomes" id="UP000886998">
    <property type="component" value="Unassembled WGS sequence"/>
</dbReference>
<keyword evidence="2" id="KW-1185">Reference proteome</keyword>
<sequence>MTVETDDEESPCDYASFKRYMLLKSLHGFDISPDIRIELEKRYNGKYAGVELVNLELGAFLFSGENENILKANEEMFHLSEKACAKLIISRCIQLWDDGKPTHFNFVLAAAFLKESIFHFFQKYKCFRMLYIVDFCLDVLCDRMFWEVFKTKEFYDKLQLFCDEFIEQNMTHSKQGELQKSAAGEYWRNFFKERLRVIDDYFSFTKKEEECFDKCYAVESIAVLEDWPISDETEKAVGDCFDARRYYPSDCMTCGSKCSDYLNYIRLL</sequence>
<evidence type="ECO:0000313" key="2">
    <source>
        <dbReference type="Proteomes" id="UP000886998"/>
    </source>
</evidence>
<evidence type="ECO:0000313" key="1">
    <source>
        <dbReference type="EMBL" id="GFY49739.1"/>
    </source>
</evidence>
<protein>
    <submittedName>
        <fullName evidence="1">Uncharacterized protein</fullName>
    </submittedName>
</protein>
<dbReference type="EMBL" id="BMAV01007150">
    <property type="protein sequence ID" value="GFY49739.1"/>
    <property type="molecule type" value="Genomic_DNA"/>
</dbReference>
<name>A0A8X6XBZ8_9ARAC</name>
<comment type="caution">
    <text evidence="1">The sequence shown here is derived from an EMBL/GenBank/DDBJ whole genome shotgun (WGS) entry which is preliminary data.</text>
</comment>
<accession>A0A8X6XBZ8</accession>
<reference evidence="1" key="1">
    <citation type="submission" date="2020-08" db="EMBL/GenBank/DDBJ databases">
        <title>Multicomponent nature underlies the extraordinary mechanical properties of spider dragline silk.</title>
        <authorList>
            <person name="Kono N."/>
            <person name="Nakamura H."/>
            <person name="Mori M."/>
            <person name="Yoshida Y."/>
            <person name="Ohtoshi R."/>
            <person name="Malay A.D."/>
            <person name="Moran D.A.P."/>
            <person name="Tomita M."/>
            <person name="Numata K."/>
            <person name="Arakawa K."/>
        </authorList>
    </citation>
    <scope>NUCLEOTIDE SEQUENCE</scope>
</reference>
<proteinExistence type="predicted"/>